<protein>
    <submittedName>
        <fullName evidence="1">Uncharacterized protein</fullName>
    </submittedName>
</protein>
<sequence length="131" mass="15290">DDVGELIQDFYSLKIELQFLNRSSALLQLRRMSKGHTRGSSNKKRISRLYKDVWILLRTGWNGWRSERKRDVKDSLTFSDSKAQYSSNCMHPQYLEKQSTIQLRIGTIKPEALFNIIGIIPSKHGDLKDDY</sequence>
<proteinExistence type="predicted"/>
<evidence type="ECO:0000313" key="2">
    <source>
        <dbReference type="Proteomes" id="UP000015102"/>
    </source>
</evidence>
<dbReference type="EMBL" id="CAQQ02385707">
    <property type="status" value="NOT_ANNOTATED_CDS"/>
    <property type="molecule type" value="Genomic_DNA"/>
</dbReference>
<name>T1H369_MEGSC</name>
<accession>T1H369</accession>
<organism evidence="1 2">
    <name type="scientific">Megaselia scalaris</name>
    <name type="common">Humpbacked fly</name>
    <name type="synonym">Phora scalaris</name>
    <dbReference type="NCBI Taxonomy" id="36166"/>
    <lineage>
        <taxon>Eukaryota</taxon>
        <taxon>Metazoa</taxon>
        <taxon>Ecdysozoa</taxon>
        <taxon>Arthropoda</taxon>
        <taxon>Hexapoda</taxon>
        <taxon>Insecta</taxon>
        <taxon>Pterygota</taxon>
        <taxon>Neoptera</taxon>
        <taxon>Endopterygota</taxon>
        <taxon>Diptera</taxon>
        <taxon>Brachycera</taxon>
        <taxon>Muscomorpha</taxon>
        <taxon>Platypezoidea</taxon>
        <taxon>Phoridae</taxon>
        <taxon>Megaseliini</taxon>
        <taxon>Megaselia</taxon>
    </lineage>
</organism>
<dbReference type="EnsemblMetazoa" id="MESCA010688-RA">
    <property type="protein sequence ID" value="MESCA010688-PA"/>
    <property type="gene ID" value="MESCA010688"/>
</dbReference>
<dbReference type="Proteomes" id="UP000015102">
    <property type="component" value="Unassembled WGS sequence"/>
</dbReference>
<reference evidence="2" key="1">
    <citation type="submission" date="2013-02" db="EMBL/GenBank/DDBJ databases">
        <authorList>
            <person name="Hughes D."/>
        </authorList>
    </citation>
    <scope>NUCLEOTIDE SEQUENCE</scope>
    <source>
        <strain>Durham</strain>
        <strain evidence="2">NC isolate 2 -- Noor lab</strain>
    </source>
</reference>
<dbReference type="AlphaFoldDB" id="T1H369"/>
<evidence type="ECO:0000313" key="1">
    <source>
        <dbReference type="EnsemblMetazoa" id="MESCA010688-PA"/>
    </source>
</evidence>
<dbReference type="EMBL" id="CAQQ02385706">
    <property type="status" value="NOT_ANNOTATED_CDS"/>
    <property type="molecule type" value="Genomic_DNA"/>
</dbReference>
<keyword evidence="2" id="KW-1185">Reference proteome</keyword>
<dbReference type="HOGENOM" id="CLU_1932809_0_0_1"/>
<reference evidence="1" key="2">
    <citation type="submission" date="2015-06" db="UniProtKB">
        <authorList>
            <consortium name="EnsemblMetazoa"/>
        </authorList>
    </citation>
    <scope>IDENTIFICATION</scope>
</reference>